<keyword evidence="2 7" id="KW-0349">Heme</keyword>
<comment type="similarity">
    <text evidence="1 8">Belongs to the cytochrome P450 family.</text>
</comment>
<dbReference type="Gene3D" id="1.10.630.10">
    <property type="entry name" value="Cytochrome P450"/>
    <property type="match status" value="1"/>
</dbReference>
<evidence type="ECO:0000256" key="6">
    <source>
        <dbReference type="ARBA" id="ARBA00023033"/>
    </source>
</evidence>
<dbReference type="EMBL" id="FNHS01000011">
    <property type="protein sequence ID" value="SDN78926.1"/>
    <property type="molecule type" value="Genomic_DNA"/>
</dbReference>
<dbReference type="InterPro" id="IPR036396">
    <property type="entry name" value="Cyt_P450_sf"/>
</dbReference>
<protein>
    <submittedName>
        <fullName evidence="10">Cytochrome P450</fullName>
    </submittedName>
</protein>
<dbReference type="PANTHER" id="PTHR24291:SF50">
    <property type="entry name" value="BIFUNCTIONAL ALBAFLAVENONE MONOOXYGENASE_TERPENE SYNTHASE"/>
    <property type="match status" value="1"/>
</dbReference>
<dbReference type="GO" id="GO:0016705">
    <property type="term" value="F:oxidoreductase activity, acting on paired donors, with incorporation or reduction of molecular oxygen"/>
    <property type="evidence" value="ECO:0007669"/>
    <property type="project" value="InterPro"/>
</dbReference>
<feature type="binding site" description="axial binding residue" evidence="7">
    <location>
        <position position="432"/>
    </location>
    <ligand>
        <name>heme</name>
        <dbReference type="ChEBI" id="CHEBI:30413"/>
    </ligand>
    <ligandPart>
        <name>Fe</name>
        <dbReference type="ChEBI" id="CHEBI:18248"/>
    </ligandPart>
</feature>
<organism evidence="10 11">
    <name type="scientific">Methylobacterium phyllostachyos</name>
    <dbReference type="NCBI Taxonomy" id="582672"/>
    <lineage>
        <taxon>Bacteria</taxon>
        <taxon>Pseudomonadati</taxon>
        <taxon>Pseudomonadota</taxon>
        <taxon>Alphaproteobacteria</taxon>
        <taxon>Hyphomicrobiales</taxon>
        <taxon>Methylobacteriaceae</taxon>
        <taxon>Methylobacterium</taxon>
    </lineage>
</organism>
<dbReference type="Proteomes" id="UP000198704">
    <property type="component" value="Unassembled WGS sequence"/>
</dbReference>
<sequence>MNRDAGLGRRTDKGGALFPPDKEPMSATIDLPEPATRFRPTVPPPLKEPLGLFEFLRAARKNPITTWMDVHFKLPVVAAEGAMGRITLVSDPALIRSVLIEKAENYRKDDLQRRVLAPGLGNGLLSAEGDEWRLQRRTLAPIFNARTVQGFSDAMNAAGARLGRRLARRAGKQVDVALEMTRVTLDVLERTIFTHGLPSDPDALGRAITRFLEAVGPIDPLDVFGVPDFVPRIGRLRARPAGRFFAEVVDALIARRKALMAQGEAPRDLLTLLLAAQDPETGTGLSDLAVKANIVTFIAAGHETTANSLTWTLYCLSQDPAAQARLEAEVDAAGPGDFAVERLPYTRAVIEEAMRLFPPVPFLSRQAVRDDRFGRIKVPRGSLVMVAPWVLHRHELLWDDPEAFVPERFLPENRDSIARFTYLPFGAGPRVCIGQSFSVQEAVILLAHIVRAVRFHLPADHPPVTPLHRVTLRPEHGLRMEAEGRA</sequence>
<dbReference type="GO" id="GO:0005506">
    <property type="term" value="F:iron ion binding"/>
    <property type="evidence" value="ECO:0007669"/>
    <property type="project" value="InterPro"/>
</dbReference>
<evidence type="ECO:0000256" key="8">
    <source>
        <dbReference type="RuleBase" id="RU000461"/>
    </source>
</evidence>
<keyword evidence="4 8" id="KW-0560">Oxidoreductase</keyword>
<feature type="region of interest" description="Disordered" evidence="9">
    <location>
        <begin position="1"/>
        <end position="43"/>
    </location>
</feature>
<dbReference type="PRINTS" id="PR00385">
    <property type="entry name" value="P450"/>
</dbReference>
<comment type="cofactor">
    <cofactor evidence="7">
        <name>heme</name>
        <dbReference type="ChEBI" id="CHEBI:30413"/>
    </cofactor>
</comment>
<dbReference type="PROSITE" id="PS00086">
    <property type="entry name" value="CYTOCHROME_P450"/>
    <property type="match status" value="1"/>
</dbReference>
<dbReference type="GO" id="GO:0020037">
    <property type="term" value="F:heme binding"/>
    <property type="evidence" value="ECO:0007669"/>
    <property type="project" value="InterPro"/>
</dbReference>
<evidence type="ECO:0000313" key="11">
    <source>
        <dbReference type="Proteomes" id="UP000198704"/>
    </source>
</evidence>
<gene>
    <name evidence="10" type="ORF">SAMN05216360_11198</name>
</gene>
<proteinExistence type="inferred from homology"/>
<dbReference type="PANTHER" id="PTHR24291">
    <property type="entry name" value="CYTOCHROME P450 FAMILY 4"/>
    <property type="match status" value="1"/>
</dbReference>
<evidence type="ECO:0000313" key="10">
    <source>
        <dbReference type="EMBL" id="SDN78926.1"/>
    </source>
</evidence>
<name>A0A1H0E9G2_9HYPH</name>
<dbReference type="SUPFAM" id="SSF48264">
    <property type="entry name" value="Cytochrome P450"/>
    <property type="match status" value="1"/>
</dbReference>
<dbReference type="PRINTS" id="PR00463">
    <property type="entry name" value="EP450I"/>
</dbReference>
<dbReference type="InterPro" id="IPR002401">
    <property type="entry name" value="Cyt_P450_E_grp-I"/>
</dbReference>
<dbReference type="InterPro" id="IPR001128">
    <property type="entry name" value="Cyt_P450"/>
</dbReference>
<accession>A0A1H0E9G2</accession>
<keyword evidence="11" id="KW-1185">Reference proteome</keyword>
<keyword evidence="3 7" id="KW-0479">Metal-binding</keyword>
<evidence type="ECO:0000256" key="3">
    <source>
        <dbReference type="ARBA" id="ARBA00022723"/>
    </source>
</evidence>
<evidence type="ECO:0000256" key="4">
    <source>
        <dbReference type="ARBA" id="ARBA00023002"/>
    </source>
</evidence>
<dbReference type="GO" id="GO:0004497">
    <property type="term" value="F:monooxygenase activity"/>
    <property type="evidence" value="ECO:0007669"/>
    <property type="project" value="UniProtKB-KW"/>
</dbReference>
<evidence type="ECO:0000256" key="2">
    <source>
        <dbReference type="ARBA" id="ARBA00022617"/>
    </source>
</evidence>
<evidence type="ECO:0000256" key="5">
    <source>
        <dbReference type="ARBA" id="ARBA00023004"/>
    </source>
</evidence>
<evidence type="ECO:0000256" key="7">
    <source>
        <dbReference type="PIRSR" id="PIRSR602401-1"/>
    </source>
</evidence>
<dbReference type="InterPro" id="IPR017972">
    <property type="entry name" value="Cyt_P450_CS"/>
</dbReference>
<dbReference type="InterPro" id="IPR050196">
    <property type="entry name" value="Cytochrome_P450_Monoox"/>
</dbReference>
<feature type="compositionally biased region" description="Basic and acidic residues" evidence="9">
    <location>
        <begin position="1"/>
        <end position="13"/>
    </location>
</feature>
<evidence type="ECO:0000256" key="1">
    <source>
        <dbReference type="ARBA" id="ARBA00010617"/>
    </source>
</evidence>
<dbReference type="STRING" id="582672.SAMN05216360_11198"/>
<evidence type="ECO:0000256" key="9">
    <source>
        <dbReference type="SAM" id="MobiDB-lite"/>
    </source>
</evidence>
<dbReference type="Pfam" id="PF00067">
    <property type="entry name" value="p450"/>
    <property type="match status" value="1"/>
</dbReference>
<keyword evidence="5 7" id="KW-0408">Iron</keyword>
<reference evidence="11" key="1">
    <citation type="submission" date="2016-10" db="EMBL/GenBank/DDBJ databases">
        <authorList>
            <person name="Varghese N."/>
            <person name="Submissions S."/>
        </authorList>
    </citation>
    <scope>NUCLEOTIDE SEQUENCE [LARGE SCALE GENOMIC DNA]</scope>
    <source>
        <strain evidence="11">BL47</strain>
    </source>
</reference>
<keyword evidence="6 8" id="KW-0503">Monooxygenase</keyword>
<dbReference type="AlphaFoldDB" id="A0A1H0E9G2"/>